<keyword evidence="6" id="KW-0653">Protein transport</keyword>
<evidence type="ECO:0000256" key="1">
    <source>
        <dbReference type="ARBA" id="ARBA00004141"/>
    </source>
</evidence>
<gene>
    <name evidence="11" type="ORF">FA14DRAFT_162596</name>
</gene>
<dbReference type="Proteomes" id="UP000245771">
    <property type="component" value="Unassembled WGS sequence"/>
</dbReference>
<organism evidence="11 12">
    <name type="scientific">Meira miltonrushii</name>
    <dbReference type="NCBI Taxonomy" id="1280837"/>
    <lineage>
        <taxon>Eukaryota</taxon>
        <taxon>Fungi</taxon>
        <taxon>Dikarya</taxon>
        <taxon>Basidiomycota</taxon>
        <taxon>Ustilaginomycotina</taxon>
        <taxon>Exobasidiomycetes</taxon>
        <taxon>Exobasidiales</taxon>
        <taxon>Brachybasidiaceae</taxon>
        <taxon>Meira</taxon>
    </lineage>
</organism>
<feature type="transmembrane region" description="Helical" evidence="10">
    <location>
        <begin position="334"/>
        <end position="354"/>
    </location>
</feature>
<feature type="transmembrane region" description="Helical" evidence="10">
    <location>
        <begin position="274"/>
        <end position="294"/>
    </location>
</feature>
<keyword evidence="4 10" id="KW-0812">Transmembrane</keyword>
<dbReference type="NCBIfam" id="TIGR00728">
    <property type="entry name" value="OPT_sfam"/>
    <property type="match status" value="1"/>
</dbReference>
<feature type="transmembrane region" description="Helical" evidence="10">
    <location>
        <begin position="720"/>
        <end position="737"/>
    </location>
</feature>
<dbReference type="GO" id="GO:0035673">
    <property type="term" value="F:oligopeptide transmembrane transporter activity"/>
    <property type="evidence" value="ECO:0007669"/>
    <property type="project" value="InterPro"/>
</dbReference>
<feature type="transmembrane region" description="Helical" evidence="10">
    <location>
        <begin position="537"/>
        <end position="555"/>
    </location>
</feature>
<feature type="transmembrane region" description="Helical" evidence="10">
    <location>
        <begin position="406"/>
        <end position="429"/>
    </location>
</feature>
<evidence type="ECO:0000256" key="7">
    <source>
        <dbReference type="ARBA" id="ARBA00022989"/>
    </source>
</evidence>
<feature type="region of interest" description="Disordered" evidence="9">
    <location>
        <begin position="23"/>
        <end position="151"/>
    </location>
</feature>
<dbReference type="AlphaFoldDB" id="A0A316V321"/>
<feature type="compositionally biased region" description="Acidic residues" evidence="9">
    <location>
        <begin position="62"/>
        <end position="73"/>
    </location>
</feature>
<dbReference type="PANTHER" id="PTHR22601">
    <property type="entry name" value="ISP4 LIKE PROTEIN"/>
    <property type="match status" value="1"/>
</dbReference>
<evidence type="ECO:0000256" key="5">
    <source>
        <dbReference type="ARBA" id="ARBA00022856"/>
    </source>
</evidence>
<feature type="transmembrane region" description="Helical" evidence="10">
    <location>
        <begin position="562"/>
        <end position="581"/>
    </location>
</feature>
<evidence type="ECO:0000256" key="6">
    <source>
        <dbReference type="ARBA" id="ARBA00022927"/>
    </source>
</evidence>
<keyword evidence="3" id="KW-0813">Transport</keyword>
<dbReference type="RefSeq" id="XP_025351956.1">
    <property type="nucleotide sequence ID" value="XM_025499684.1"/>
</dbReference>
<evidence type="ECO:0000256" key="4">
    <source>
        <dbReference type="ARBA" id="ARBA00022692"/>
    </source>
</evidence>
<feature type="compositionally biased region" description="Acidic residues" evidence="9">
    <location>
        <begin position="101"/>
        <end position="114"/>
    </location>
</feature>
<keyword evidence="8 10" id="KW-0472">Membrane</keyword>
<dbReference type="InParanoid" id="A0A316V321"/>
<feature type="transmembrane region" description="Helical" evidence="10">
    <location>
        <begin position="198"/>
        <end position="216"/>
    </location>
</feature>
<keyword evidence="5" id="KW-0571">Peptide transport</keyword>
<evidence type="ECO:0000256" key="3">
    <source>
        <dbReference type="ARBA" id="ARBA00022448"/>
    </source>
</evidence>
<evidence type="ECO:0000256" key="8">
    <source>
        <dbReference type="ARBA" id="ARBA00023136"/>
    </source>
</evidence>
<feature type="compositionally biased region" description="Polar residues" evidence="9">
    <location>
        <begin position="77"/>
        <end position="90"/>
    </location>
</feature>
<accession>A0A316V321</accession>
<feature type="transmembrane region" description="Helical" evidence="10">
    <location>
        <begin position="300"/>
        <end position="322"/>
    </location>
</feature>
<dbReference type="NCBIfam" id="TIGR00727">
    <property type="entry name" value="ISP4_OPT"/>
    <property type="match status" value="1"/>
</dbReference>
<keyword evidence="7 10" id="KW-1133">Transmembrane helix</keyword>
<sequence>MTPAPIALNGHSNRDVHEMAEFTSGSDGVHTSVHSPAITTASGRRRSISYKDLETSKRETSNDESDLDEEYADETFQMRTTDGNTPGSSRKVSKDGKEEFELTDEDDEDDEELGADAPLVGETRRQRRERRQRRASDEEEGEKSSLDDPMSLIRRAVPETDDPSLPTLTFRVVLIGSFFCILGAGISQLFFYKSNSPSFSSYFVILTSLPIGKWMASALPKKRVHIWRWSFDLNPGPFSIKEHLLIAILSSSGATSAYASDIINIQELYFNQHMGIISGLTLLLTTQILGFGFAGLMHNLLVKPVAMIFPGCLVTTTMFHTLHAQRTVETKARLQFFAMAFIAIFLYQFLPALFMPTLSSMAILCFFNNQNKAFRVLSSGYKGFGLPNISFDWNVIATSGPLYRPWWAALNFYAGLAGAMYVIMPILYFSNFWDAKSFSSPIDAGLYDPHTHQKFEVAALLKPDHTLDWNKYLERKPVLLTPWFAINYGIAFATLTSMIVYVSLWHHKDVIKAMTAPFHDDIHNNLMRAYAPVPRSWYFWTLGISLTASIVLVWTTPLQIPVWGLLIAVLLSLIFLIPVGITKAVSDTTIGLNVITEFVAGVLMPGKPIANVCFKCYGYMAMSQALDLTTDMKIAHYMKIPPKDMFISQLMGTMIGCCVNLFVVRLILNPAAGYRGFLDGSQVDPTAQWDGRKVRIFYSASIIWGAIGPIEFFSGKYRSLFWFFLWGAILPFIPWLLNKRYPRRYWKLIHFPVLLHGAGYPPQVPTNIIISGFTVSWLSQWWARRKHPKWFARRNYVLASALDAGTSVNALCIFLLSLTVLKVFPVAHWFMNPATDSEHCTPPGEQLAPS</sequence>
<feature type="transmembrane region" description="Helical" evidence="10">
    <location>
        <begin position="172"/>
        <end position="192"/>
    </location>
</feature>
<protein>
    <submittedName>
        <fullName evidence="11">Putative OPT1-high-affinity glutathione transporter</fullName>
    </submittedName>
</protein>
<comment type="subcellular location">
    <subcellularLocation>
        <location evidence="1">Membrane</location>
        <topology evidence="1">Multi-pass membrane protein</topology>
    </subcellularLocation>
</comment>
<dbReference type="EMBL" id="KZ819607">
    <property type="protein sequence ID" value="PWN31654.1"/>
    <property type="molecule type" value="Genomic_DNA"/>
</dbReference>
<evidence type="ECO:0000313" key="11">
    <source>
        <dbReference type="EMBL" id="PWN31654.1"/>
    </source>
</evidence>
<feature type="compositionally biased region" description="Polar residues" evidence="9">
    <location>
        <begin position="32"/>
        <end position="42"/>
    </location>
</feature>
<dbReference type="GeneID" id="37021465"/>
<reference evidence="11 12" key="1">
    <citation type="journal article" date="2018" name="Mol. Biol. Evol.">
        <title>Broad Genomic Sampling Reveals a Smut Pathogenic Ancestry of the Fungal Clade Ustilaginomycotina.</title>
        <authorList>
            <person name="Kijpornyongpan T."/>
            <person name="Mondo S.J."/>
            <person name="Barry K."/>
            <person name="Sandor L."/>
            <person name="Lee J."/>
            <person name="Lipzen A."/>
            <person name="Pangilinan J."/>
            <person name="LaButti K."/>
            <person name="Hainaut M."/>
            <person name="Henrissat B."/>
            <person name="Grigoriev I.V."/>
            <person name="Spatafora J.W."/>
            <person name="Aime M.C."/>
        </authorList>
    </citation>
    <scope>NUCLEOTIDE SEQUENCE [LARGE SCALE GENOMIC DNA]</scope>
    <source>
        <strain evidence="11 12">MCA 3882</strain>
    </source>
</reference>
<feature type="transmembrane region" description="Helical" evidence="10">
    <location>
        <begin position="480"/>
        <end position="504"/>
    </location>
</feature>
<proteinExistence type="inferred from homology"/>
<keyword evidence="12" id="KW-1185">Reference proteome</keyword>
<dbReference type="InterPro" id="IPR004648">
    <property type="entry name" value="Oligpept_transpt"/>
</dbReference>
<evidence type="ECO:0000256" key="9">
    <source>
        <dbReference type="SAM" id="MobiDB-lite"/>
    </source>
</evidence>
<evidence type="ECO:0000256" key="10">
    <source>
        <dbReference type="SAM" id="Phobius"/>
    </source>
</evidence>
<dbReference type="OrthoDB" id="9986677at2759"/>
<feature type="transmembrane region" description="Helical" evidence="10">
    <location>
        <begin position="696"/>
        <end position="714"/>
    </location>
</feature>
<name>A0A316V321_9BASI</name>
<feature type="transmembrane region" description="Helical" evidence="10">
    <location>
        <begin position="796"/>
        <end position="821"/>
    </location>
</feature>
<evidence type="ECO:0000256" key="2">
    <source>
        <dbReference type="ARBA" id="ARBA00008807"/>
    </source>
</evidence>
<feature type="transmembrane region" description="Helical" evidence="10">
    <location>
        <begin position="646"/>
        <end position="668"/>
    </location>
</feature>
<comment type="similarity">
    <text evidence="2">Belongs to the oligopeptide OPT transporter family.</text>
</comment>
<dbReference type="InterPro" id="IPR004813">
    <property type="entry name" value="OPT"/>
</dbReference>
<feature type="compositionally biased region" description="Basic and acidic residues" evidence="9">
    <location>
        <begin position="49"/>
        <end position="61"/>
    </location>
</feature>
<dbReference type="Pfam" id="PF03169">
    <property type="entry name" value="OPT"/>
    <property type="match status" value="1"/>
</dbReference>
<dbReference type="GO" id="GO:0016020">
    <property type="term" value="C:membrane"/>
    <property type="evidence" value="ECO:0007669"/>
    <property type="project" value="UniProtKB-SubCell"/>
</dbReference>
<dbReference type="GO" id="GO:0015031">
    <property type="term" value="P:protein transport"/>
    <property type="evidence" value="ECO:0007669"/>
    <property type="project" value="UniProtKB-KW"/>
</dbReference>
<evidence type="ECO:0000313" key="12">
    <source>
        <dbReference type="Proteomes" id="UP000245771"/>
    </source>
</evidence>